<feature type="transmembrane region" description="Helical" evidence="1">
    <location>
        <begin position="12"/>
        <end position="32"/>
    </location>
</feature>
<protein>
    <recommendedName>
        <fullName evidence="4">Glutamine amidotransferase domain-containing protein</fullName>
    </recommendedName>
</protein>
<evidence type="ECO:0000313" key="3">
    <source>
        <dbReference type="Proteomes" id="UP001350748"/>
    </source>
</evidence>
<name>A0ABU7XG97_9HYPH</name>
<dbReference type="Gene3D" id="3.40.50.880">
    <property type="match status" value="1"/>
</dbReference>
<proteinExistence type="predicted"/>
<gene>
    <name evidence="2" type="ORF">V3H18_05905</name>
</gene>
<dbReference type="RefSeq" id="WP_332081037.1">
    <property type="nucleotide sequence ID" value="NZ_JAZHYN010000012.1"/>
</dbReference>
<keyword evidence="1" id="KW-0812">Transmembrane</keyword>
<comment type="caution">
    <text evidence="2">The sequence shown here is derived from an EMBL/GenBank/DDBJ whole genome shotgun (WGS) entry which is preliminary data.</text>
</comment>
<dbReference type="SUPFAM" id="SSF52317">
    <property type="entry name" value="Class I glutamine amidotransferase-like"/>
    <property type="match status" value="1"/>
</dbReference>
<keyword evidence="1" id="KW-1133">Transmembrane helix</keyword>
<reference evidence="2 3" key="1">
    <citation type="submission" date="2024-02" db="EMBL/GenBank/DDBJ databases">
        <authorList>
            <person name="Grouzdev D."/>
        </authorList>
    </citation>
    <scope>NUCLEOTIDE SEQUENCE [LARGE SCALE GENOMIC DNA]</scope>
    <source>
        <strain evidence="2 3">9N</strain>
    </source>
</reference>
<keyword evidence="1" id="KW-0472">Membrane</keyword>
<sequence length="692" mass="74343">MTDLALAFSPLAPWPLLIALAALGVGALLLLAARGQRGVGLRALALALLLAALTDPSLVREKRDPQKSVVAIAIDKSESQNFGGRAAQTEEARKALGAALAKFADIETRVVNVTNDASGNDGTKLFGALAEALKDVPPERIGAAVLLTDGVVHDIPGKAESLGFKGPVHALVTGHEGERDRRIELIEAPRFGIVGKDQIIRARVVDTGGAGARIPISVRRDGVALATFSPVPGDIVNIPVRIEHGGQNVVELEIPTGTGELTPFDNKAVVAIEGVRDRLKVLLVSGEPHPGERSWRNLLRADANVELVHFTILRPPEKLDITPAHELSLIAFPTADLFGRKINEFDLIIFDRYSNQTLLPSVYFENISHYVENGGAFLAAVGPDYATLRGLYYSPLESILPARPDGALLELPFRARVSKAGEKHPVTRGLAGAKAEPPNWGEWFRQVDADIVKGDSILSGARDKPLLVLAHEGKGRVALLLSDQLWLWARGYDGGGPHVDLMRRLAHWLMKEPDLEEEALRASARGREVSVERQTLKDTAAPVMATAPSGAREEIAVSQSEPGLWRAQFDAKEMGLWRFESDGLTALVNVGPPNPREFREVASTTEKLRPLAEATGGTVRRLSSGAADSVSMPRVVELRDANRYGGADWIGIRQTGASNLVGVEIAPLGLGLWAMLALLGAVVAAWAWEGKR</sequence>
<dbReference type="Proteomes" id="UP001350748">
    <property type="component" value="Unassembled WGS sequence"/>
</dbReference>
<organism evidence="2 3">
    <name type="scientific">Methylocystis borbori</name>
    <dbReference type="NCBI Taxonomy" id="3118750"/>
    <lineage>
        <taxon>Bacteria</taxon>
        <taxon>Pseudomonadati</taxon>
        <taxon>Pseudomonadota</taxon>
        <taxon>Alphaproteobacteria</taxon>
        <taxon>Hyphomicrobiales</taxon>
        <taxon>Methylocystaceae</taxon>
        <taxon>Methylocystis</taxon>
    </lineage>
</organism>
<dbReference type="InterPro" id="IPR029062">
    <property type="entry name" value="Class_I_gatase-like"/>
</dbReference>
<evidence type="ECO:0008006" key="4">
    <source>
        <dbReference type="Google" id="ProtNLM"/>
    </source>
</evidence>
<feature type="transmembrane region" description="Helical" evidence="1">
    <location>
        <begin position="39"/>
        <end position="59"/>
    </location>
</feature>
<dbReference type="EMBL" id="JAZHYN010000012">
    <property type="protein sequence ID" value="MEF3366067.1"/>
    <property type="molecule type" value="Genomic_DNA"/>
</dbReference>
<evidence type="ECO:0000313" key="2">
    <source>
        <dbReference type="EMBL" id="MEF3366067.1"/>
    </source>
</evidence>
<feature type="transmembrane region" description="Helical" evidence="1">
    <location>
        <begin position="668"/>
        <end position="688"/>
    </location>
</feature>
<accession>A0ABU7XG97</accession>
<dbReference type="PANTHER" id="PTHR37947">
    <property type="entry name" value="BLL2462 PROTEIN"/>
    <property type="match status" value="1"/>
</dbReference>
<keyword evidence="3" id="KW-1185">Reference proteome</keyword>
<dbReference type="PANTHER" id="PTHR37947:SF1">
    <property type="entry name" value="BLL2462 PROTEIN"/>
    <property type="match status" value="1"/>
</dbReference>
<evidence type="ECO:0000256" key="1">
    <source>
        <dbReference type="SAM" id="Phobius"/>
    </source>
</evidence>